<feature type="binding site" evidence="13">
    <location>
        <position position="229"/>
    </location>
    <ligand>
        <name>[4Fe-4S] cluster</name>
        <dbReference type="ChEBI" id="CHEBI:49883"/>
        <label>2</label>
    </ligand>
</feature>
<organism evidence="16 17">
    <name type="scientific">Desulfosporosinus youngiae DSM 17734</name>
    <dbReference type="NCBI Taxonomy" id="768710"/>
    <lineage>
        <taxon>Bacteria</taxon>
        <taxon>Bacillati</taxon>
        <taxon>Bacillota</taxon>
        <taxon>Clostridia</taxon>
        <taxon>Eubacteriales</taxon>
        <taxon>Desulfitobacteriaceae</taxon>
        <taxon>Desulfosporosinus</taxon>
    </lineage>
</organism>
<dbReference type="Pfam" id="PF14720">
    <property type="entry name" value="NiFe_hyd_SSU_C"/>
    <property type="match status" value="1"/>
</dbReference>
<sequence length="378" mass="42132">MLSRRDFLKLVVKGAVLGNLSQLISPPLAEAVSAGEVRKLPVIMIETGTCTGDSISLDNIWTPTFSDIFTNIVDWRYDWIMNQAQGDALYGILRETYEKLPNEYILIVQGAMVQRDEGNYNHVAYDYDNNKLITGIDFVRHMGLKAKYVVAIGSCAAYGGPAAGYPNPSQATGVQNILPERRVINVSGCPAHPDWIMGTLLHLALYGEPELEKFGRPKLFYGETVHNRCPRRRDYDQGIFATDIGQKECLFRVGCKGPVTYADCPIRRWNDRFNWPIGCNTPCIGCTEPGYPDLMSPFTVHLPDIPFPGGTKVNTDSIGLGVLGLTSVAITGHIVTSLYKGRLQKNLLRSSVKSQHRPAIKKVKAFHQYRLKKNKNQE</sequence>
<dbReference type="InterPro" id="IPR027394">
    <property type="entry name" value="Cytochrome-c3_hydrogenase_C"/>
</dbReference>
<feature type="binding site" evidence="13">
    <location>
        <position position="50"/>
    </location>
    <ligand>
        <name>[4Fe-4S] cluster</name>
        <dbReference type="ChEBI" id="CHEBI:49883"/>
        <label>1</label>
    </ligand>
</feature>
<evidence type="ECO:0000256" key="5">
    <source>
        <dbReference type="ARBA" id="ARBA00011771"/>
    </source>
</evidence>
<dbReference type="GO" id="GO:0051538">
    <property type="term" value="F:3 iron, 4 sulfur cluster binding"/>
    <property type="evidence" value="ECO:0007669"/>
    <property type="project" value="UniProtKB-KW"/>
</dbReference>
<evidence type="ECO:0000256" key="10">
    <source>
        <dbReference type="ARBA" id="ARBA00023004"/>
    </source>
</evidence>
<dbReference type="Proteomes" id="UP000005104">
    <property type="component" value="Chromosome"/>
</dbReference>
<evidence type="ECO:0000256" key="7">
    <source>
        <dbReference type="ARBA" id="ARBA00022723"/>
    </source>
</evidence>
<protein>
    <submittedName>
        <fullName evidence="16">Hydrogenase (NiFe) small subunit HydA</fullName>
    </submittedName>
</protein>
<keyword evidence="9" id="KW-0560">Oxidoreductase</keyword>
<dbReference type="Pfam" id="PF01058">
    <property type="entry name" value="Oxidored_q6"/>
    <property type="match status" value="1"/>
</dbReference>
<dbReference type="OrthoDB" id="9766729at2"/>
<dbReference type="STRING" id="768710.DesyoDRAFT_0328"/>
<feature type="binding site" evidence="13">
    <location>
        <position position="283"/>
    </location>
    <ligand>
        <name>[3Fe-4S] cluster</name>
        <dbReference type="ChEBI" id="CHEBI:21137"/>
    </ligand>
</feature>
<keyword evidence="7 13" id="KW-0479">Metal-binding</keyword>
<accession>H5XRY6</accession>
<feature type="binding site" evidence="13">
    <location>
        <position position="226"/>
    </location>
    <ligand>
        <name>[4Fe-4S] cluster</name>
        <dbReference type="ChEBI" id="CHEBI:49883"/>
        <label>2</label>
    </ligand>
</feature>
<evidence type="ECO:0000256" key="2">
    <source>
        <dbReference type="ARBA" id="ARBA00001966"/>
    </source>
</evidence>
<feature type="binding site" evidence="13">
    <location>
        <position position="189"/>
    </location>
    <ligand>
        <name>[4Fe-4S] cluster</name>
        <dbReference type="ChEBI" id="CHEBI:49883"/>
        <label>1</label>
    </ligand>
</feature>
<dbReference type="HOGENOM" id="CLU_046107_1_1_9"/>
<keyword evidence="8" id="KW-0732">Signal</keyword>
<dbReference type="SUPFAM" id="SSF56770">
    <property type="entry name" value="HydA/Nqo6-like"/>
    <property type="match status" value="1"/>
</dbReference>
<dbReference type="AlphaFoldDB" id="H5XRY6"/>
<evidence type="ECO:0000256" key="1">
    <source>
        <dbReference type="ARBA" id="ARBA00001927"/>
    </source>
</evidence>
<comment type="cofactor">
    <cofactor evidence="2">
        <name>[4Fe-4S] cluster</name>
        <dbReference type="ChEBI" id="CHEBI:49883"/>
    </cofactor>
</comment>
<dbReference type="GO" id="GO:0008901">
    <property type="term" value="F:ferredoxin hydrogenase activity"/>
    <property type="evidence" value="ECO:0007669"/>
    <property type="project" value="InterPro"/>
</dbReference>
<dbReference type="GO" id="GO:0044569">
    <property type="term" value="C:[Ni-Fe] hydrogenase complex"/>
    <property type="evidence" value="ECO:0007669"/>
    <property type="project" value="TreeGrafter"/>
</dbReference>
<feature type="domain" description="NADH:ubiquinone oxidoreductase-like 20kDa subunit" evidence="14">
    <location>
        <begin position="50"/>
        <end position="203"/>
    </location>
</feature>
<evidence type="ECO:0000313" key="17">
    <source>
        <dbReference type="Proteomes" id="UP000005104"/>
    </source>
</evidence>
<comment type="similarity">
    <text evidence="4">Belongs to the [NiFe]/[NiFeSe] hydrogenase small subunit family.</text>
</comment>
<dbReference type="InterPro" id="IPR006137">
    <property type="entry name" value="NADH_UbQ_OxRdtase-like_20kDa"/>
</dbReference>
<feature type="binding site" evidence="13">
    <location>
        <position position="255"/>
    </location>
    <ligand>
        <name>[4Fe-4S] cluster</name>
        <dbReference type="ChEBI" id="CHEBI:49883"/>
        <label>2</label>
    </ligand>
</feature>
<feature type="binding site" evidence="13">
    <location>
        <position position="264"/>
    </location>
    <ligand>
        <name>[3Fe-4S] cluster</name>
        <dbReference type="ChEBI" id="CHEBI:21137"/>
    </ligand>
</feature>
<dbReference type="GO" id="GO:0046872">
    <property type="term" value="F:metal ion binding"/>
    <property type="evidence" value="ECO:0007669"/>
    <property type="project" value="UniProtKB-KW"/>
</dbReference>
<keyword evidence="6 13" id="KW-0004">4Fe-4S</keyword>
<evidence type="ECO:0000256" key="12">
    <source>
        <dbReference type="ARBA" id="ARBA00023291"/>
    </source>
</evidence>
<dbReference type="InterPro" id="IPR001821">
    <property type="entry name" value="NiFe_hydrogenase_ssu"/>
</dbReference>
<dbReference type="Gene3D" id="3.40.50.700">
    <property type="entry name" value="NADH:ubiquinone oxidoreductase-like, 20kDa subunit"/>
    <property type="match status" value="1"/>
</dbReference>
<evidence type="ECO:0000256" key="6">
    <source>
        <dbReference type="ARBA" id="ARBA00022485"/>
    </source>
</evidence>
<comment type="subunit">
    <text evidence="5">Heterodimer of a large and a small subunit.</text>
</comment>
<feature type="binding site" evidence="13">
    <location>
        <position position="286"/>
    </location>
    <ligand>
        <name>[3Fe-4S] cluster</name>
        <dbReference type="ChEBI" id="CHEBI:21137"/>
    </ligand>
</feature>
<dbReference type="GO" id="GO:0030313">
    <property type="term" value="C:cell envelope"/>
    <property type="evidence" value="ECO:0007669"/>
    <property type="project" value="UniProtKB-SubCell"/>
</dbReference>
<dbReference type="EMBL" id="CM001441">
    <property type="protein sequence ID" value="EHQ87523.1"/>
    <property type="molecule type" value="Genomic_DNA"/>
</dbReference>
<keyword evidence="12 13" id="KW-0003">3Fe-4S</keyword>
<dbReference type="GO" id="GO:0009375">
    <property type="term" value="C:ferredoxin hydrogenase complex"/>
    <property type="evidence" value="ECO:0007669"/>
    <property type="project" value="InterPro"/>
</dbReference>
<dbReference type="PANTHER" id="PTHR30013">
    <property type="entry name" value="NIFE / NIFESE HYDROGENASE SMALL SUBUNIT FAMILY MEMBER"/>
    <property type="match status" value="1"/>
</dbReference>
<keyword evidence="10 13" id="KW-0408">Iron</keyword>
<evidence type="ECO:0000256" key="9">
    <source>
        <dbReference type="ARBA" id="ARBA00023002"/>
    </source>
</evidence>
<dbReference type="eggNOG" id="COG1740">
    <property type="taxonomic scope" value="Bacteria"/>
</dbReference>
<feature type="binding site" evidence="13">
    <location>
        <position position="249"/>
    </location>
    <ligand>
        <name>[4Fe-4S] cluster</name>
        <dbReference type="ChEBI" id="CHEBI:49883"/>
        <label>2</label>
    </ligand>
</feature>
<dbReference type="PRINTS" id="PR00614">
    <property type="entry name" value="NIHGNASESMLL"/>
</dbReference>
<comment type="cofactor">
    <cofactor evidence="1">
        <name>[3Fe-4S] cluster</name>
        <dbReference type="ChEBI" id="CHEBI:21137"/>
    </cofactor>
</comment>
<dbReference type="PROSITE" id="PS51318">
    <property type="entry name" value="TAT"/>
    <property type="match status" value="1"/>
</dbReference>
<keyword evidence="17" id="KW-1185">Reference proteome</keyword>
<dbReference type="InterPro" id="IPR037148">
    <property type="entry name" value="NiFe-Hase_small_C_sf"/>
</dbReference>
<dbReference type="NCBIfam" id="TIGR00391">
    <property type="entry name" value="hydA"/>
    <property type="match status" value="1"/>
</dbReference>
<dbReference type="GO" id="GO:0016020">
    <property type="term" value="C:membrane"/>
    <property type="evidence" value="ECO:0007669"/>
    <property type="project" value="TreeGrafter"/>
</dbReference>
<evidence type="ECO:0000256" key="4">
    <source>
        <dbReference type="ARBA" id="ARBA00006605"/>
    </source>
</evidence>
<proteinExistence type="inferred from homology"/>
<dbReference type="PANTHER" id="PTHR30013:SF7">
    <property type="entry name" value="HYDROGENASE-2 SMALL CHAIN"/>
    <property type="match status" value="1"/>
</dbReference>
<evidence type="ECO:0000256" key="8">
    <source>
        <dbReference type="ARBA" id="ARBA00022729"/>
    </source>
</evidence>
<dbReference type="GO" id="GO:0009061">
    <property type="term" value="P:anaerobic respiration"/>
    <property type="evidence" value="ECO:0007669"/>
    <property type="project" value="TreeGrafter"/>
</dbReference>
<dbReference type="Gene3D" id="4.10.480.10">
    <property type="entry name" value="Cytochrome-c3 hydrogenase, C-terminal domain"/>
    <property type="match status" value="1"/>
</dbReference>
<dbReference type="InterPro" id="IPR006311">
    <property type="entry name" value="TAT_signal"/>
</dbReference>
<evidence type="ECO:0000259" key="14">
    <source>
        <dbReference type="Pfam" id="PF01058"/>
    </source>
</evidence>
<evidence type="ECO:0000256" key="11">
    <source>
        <dbReference type="ARBA" id="ARBA00023014"/>
    </source>
</evidence>
<evidence type="ECO:0000256" key="13">
    <source>
        <dbReference type="PIRSR" id="PIRSR000310-1"/>
    </source>
</evidence>
<name>H5XRY6_9FIRM</name>
<comment type="subcellular location">
    <subcellularLocation>
        <location evidence="3">Cell envelope</location>
    </subcellularLocation>
</comment>
<feature type="binding site" evidence="13">
    <location>
        <position position="155"/>
    </location>
    <ligand>
        <name>[4Fe-4S] cluster</name>
        <dbReference type="ChEBI" id="CHEBI:49883"/>
        <label>1</label>
    </ligand>
</feature>
<gene>
    <name evidence="16" type="ORF">DesyoDRAFT_0328</name>
</gene>
<reference evidence="16 17" key="1">
    <citation type="submission" date="2011-11" db="EMBL/GenBank/DDBJ databases">
        <title>The Noncontiguous Finished genome of Desulfosporosinus youngiae DSM 17734.</title>
        <authorList>
            <consortium name="US DOE Joint Genome Institute (JGI-PGF)"/>
            <person name="Lucas S."/>
            <person name="Han J."/>
            <person name="Lapidus A."/>
            <person name="Cheng J.-F."/>
            <person name="Goodwin L."/>
            <person name="Pitluck S."/>
            <person name="Peters L."/>
            <person name="Ovchinnikova G."/>
            <person name="Lu M."/>
            <person name="Land M.L."/>
            <person name="Hauser L."/>
            <person name="Pester M."/>
            <person name="Spring S."/>
            <person name="Ollivier B."/>
            <person name="Rattei T."/>
            <person name="Klenk H.-P."/>
            <person name="Wagner M."/>
            <person name="Loy A."/>
            <person name="Woyke T.J."/>
        </authorList>
    </citation>
    <scope>NUCLEOTIDE SEQUENCE [LARGE SCALE GENOMIC DNA]</scope>
    <source>
        <strain evidence="16 17">DSM 17734</strain>
    </source>
</reference>
<keyword evidence="11 13" id="KW-0411">Iron-sulfur</keyword>
<dbReference type="GO" id="GO:0009055">
    <property type="term" value="F:electron transfer activity"/>
    <property type="evidence" value="ECO:0007669"/>
    <property type="project" value="TreeGrafter"/>
</dbReference>
<dbReference type="GO" id="GO:0051539">
    <property type="term" value="F:4 iron, 4 sulfur cluster binding"/>
    <property type="evidence" value="ECO:0007669"/>
    <property type="project" value="UniProtKB-KW"/>
</dbReference>
<evidence type="ECO:0000313" key="16">
    <source>
        <dbReference type="EMBL" id="EHQ87523.1"/>
    </source>
</evidence>
<feature type="domain" description="Cytochrome-c3 hydrogenase C-terminal" evidence="15">
    <location>
        <begin position="221"/>
        <end position="298"/>
    </location>
</feature>
<evidence type="ECO:0000256" key="3">
    <source>
        <dbReference type="ARBA" id="ARBA00004196"/>
    </source>
</evidence>
<dbReference type="InterPro" id="IPR037024">
    <property type="entry name" value="NiFe_Hase_small_N_sf"/>
</dbReference>
<evidence type="ECO:0000259" key="15">
    <source>
        <dbReference type="Pfam" id="PF14720"/>
    </source>
</evidence>
<dbReference type="RefSeq" id="WP_007778582.1">
    <property type="nucleotide sequence ID" value="NZ_CM001441.1"/>
</dbReference>
<dbReference type="PIRSF" id="PIRSF000310">
    <property type="entry name" value="NiFe_hyd_ssu"/>
    <property type="match status" value="1"/>
</dbReference>